<dbReference type="EMBL" id="LR026964">
    <property type="protein sequence ID" value="VBB73958.1"/>
    <property type="molecule type" value="Genomic_DNA"/>
</dbReference>
<feature type="region of interest" description="Disordered" evidence="7">
    <location>
        <begin position="590"/>
        <end position="641"/>
    </location>
</feature>
<dbReference type="InterPro" id="IPR007259">
    <property type="entry name" value="GCP"/>
</dbReference>
<feature type="compositionally biased region" description="Low complexity" evidence="7">
    <location>
        <begin position="613"/>
        <end position="636"/>
    </location>
</feature>
<proteinExistence type="inferred from homology"/>
<dbReference type="InterPro" id="IPR041470">
    <property type="entry name" value="GCP_N"/>
</dbReference>
<dbReference type="Pfam" id="PF04130">
    <property type="entry name" value="GCP_C_terminal"/>
    <property type="match status" value="1"/>
</dbReference>
<dbReference type="InterPro" id="IPR040457">
    <property type="entry name" value="GCP_C"/>
</dbReference>
<keyword evidence="4 6" id="KW-0493">Microtubule</keyword>
<evidence type="ECO:0000256" key="3">
    <source>
        <dbReference type="ARBA" id="ARBA00022490"/>
    </source>
</evidence>
<protein>
    <recommendedName>
        <fullName evidence="6">Spindle pole body component</fullName>
    </recommendedName>
</protein>
<evidence type="ECO:0000256" key="1">
    <source>
        <dbReference type="ARBA" id="ARBA00004267"/>
    </source>
</evidence>
<keyword evidence="11" id="KW-1185">Reference proteome</keyword>
<dbReference type="Pfam" id="PF17681">
    <property type="entry name" value="GCP_N_terminal"/>
    <property type="match status" value="1"/>
</dbReference>
<organism evidence="10 11">
    <name type="scientific">Podospora comata</name>
    <dbReference type="NCBI Taxonomy" id="48703"/>
    <lineage>
        <taxon>Eukaryota</taxon>
        <taxon>Fungi</taxon>
        <taxon>Dikarya</taxon>
        <taxon>Ascomycota</taxon>
        <taxon>Pezizomycotina</taxon>
        <taxon>Sordariomycetes</taxon>
        <taxon>Sordariomycetidae</taxon>
        <taxon>Sordariales</taxon>
        <taxon>Podosporaceae</taxon>
        <taxon>Podospora</taxon>
    </lineage>
</organism>
<evidence type="ECO:0000256" key="2">
    <source>
        <dbReference type="ARBA" id="ARBA00010337"/>
    </source>
</evidence>
<evidence type="ECO:0000259" key="8">
    <source>
        <dbReference type="Pfam" id="PF04130"/>
    </source>
</evidence>
<keyword evidence="5 6" id="KW-0206">Cytoskeleton</keyword>
<dbReference type="PANTHER" id="PTHR19302:SF27">
    <property type="entry name" value="GAMMA-TUBULIN COMPLEX COMPONENT 4"/>
    <property type="match status" value="1"/>
</dbReference>
<name>A0ABY6RZY7_PODCO</name>
<dbReference type="InterPro" id="IPR042241">
    <property type="entry name" value="GCP_C_sf"/>
</dbReference>
<dbReference type="PANTHER" id="PTHR19302">
    <property type="entry name" value="GAMMA TUBULIN COMPLEX PROTEIN"/>
    <property type="match status" value="1"/>
</dbReference>
<gene>
    <name evidence="10" type="ORF">PODCO_123130</name>
</gene>
<evidence type="ECO:0000313" key="10">
    <source>
        <dbReference type="EMBL" id="VBB73958.1"/>
    </source>
</evidence>
<evidence type="ECO:0000256" key="7">
    <source>
        <dbReference type="SAM" id="MobiDB-lite"/>
    </source>
</evidence>
<accession>A0ABY6RZY7</accession>
<evidence type="ECO:0000313" key="11">
    <source>
        <dbReference type="Proteomes" id="UP000280685"/>
    </source>
</evidence>
<evidence type="ECO:0000259" key="9">
    <source>
        <dbReference type="Pfam" id="PF17681"/>
    </source>
</evidence>
<feature type="domain" description="Gamma tubulin complex component C-terminal" evidence="8">
    <location>
        <begin position="468"/>
        <end position="818"/>
    </location>
</feature>
<evidence type="ECO:0000256" key="4">
    <source>
        <dbReference type="ARBA" id="ARBA00022701"/>
    </source>
</evidence>
<keyword evidence="3 6" id="KW-0963">Cytoplasm</keyword>
<evidence type="ECO:0000256" key="5">
    <source>
        <dbReference type="ARBA" id="ARBA00023212"/>
    </source>
</evidence>
<sequence>MLHEILLSLSGHPSPLLRAAATLSPNDLSPTLSLTPSEAALLQPLATLSTLHTTIASQSNLISTSHPSVICRSVASSILSQHLHSFQQFLLQIESDILTNDSKMVGGYNIVPLTQVVGLIEGTWRRRMEFLGEVTGFMVTGMGKQQQQQQGERCTGPRLMDVLRKELQTGYEDVEVLARELLSVAEGTWLREVGAWVVYGQLPQKSDGDFFIRRVDRRAVAGVGTGETGVTAQEEEEMKWEEEWVVEEYLLPGFVTPAAAASMLFIGRSLNQIRAKAVGDYSLRGKGHLSTQLERLSKLQHPLDAASFGRAISDIRRYLSRTTLQKLLPLSKVVETLGLLRDFFLLRKGEFAMALTQQADEKIRSRWKRAENMSWEKRDKLGNVTVKEGEVAAVLSRTWAAMGNMRGEYDDAGDEEDEGVELARDLLRLTIAKRRAPSASGPAAVESGLVNIANTPFRNLLFSVPVVLTLKIPSPLDLFLTQADLQTYTAINSYLLSLRRAHIRLTDLWKITSLRRHHPAPPGPPRGSTRGGRETVLLLRQRQTARSDMLRSAWATASAAIFFLGETEAYLQTEVVAGLSDGFHRWLTTGEDDYHPQSQADLNKPAQPPAPPTSNTITTTTTTTTNNNNNNKNNNNEEQEANDDDIWLNESNTSSPPPNASSFLGLHDPETLSHAHRLYLRTLVSLLLLSRPTFTDPLYELLVQIDQLVACVNRLHQVWQAADLEADVGVVDAFVDLAKEERDVQEVLREVEMKVKKGIEGLVGGLRRLEGRHDHEDVILGEGGEEMEMVMREKGEYVPRRVGGLDRLLMKLDFGSWFGGGSGAREDYGVEGEIGVDVVGGEHFWSLGWAE</sequence>
<feature type="domain" description="Gamma tubulin complex component protein N-terminal" evidence="9">
    <location>
        <begin position="2"/>
        <end position="327"/>
    </location>
</feature>
<dbReference type="Proteomes" id="UP000280685">
    <property type="component" value="Chromosome 1"/>
</dbReference>
<comment type="similarity">
    <text evidence="2 6">Belongs to the TUBGCP family.</text>
</comment>
<comment type="subcellular location">
    <subcellularLocation>
        <location evidence="1 6">Cytoplasm</location>
        <location evidence="1 6">Cytoskeleton</location>
        <location evidence="1 6">Microtubule organizing center</location>
    </subcellularLocation>
</comment>
<dbReference type="Gene3D" id="1.20.120.1900">
    <property type="entry name" value="Gamma-tubulin complex, C-terminal domain"/>
    <property type="match status" value="1"/>
</dbReference>
<evidence type="ECO:0000256" key="6">
    <source>
        <dbReference type="RuleBase" id="RU363050"/>
    </source>
</evidence>
<reference evidence="10" key="1">
    <citation type="submission" date="2018-02" db="EMBL/GenBank/DDBJ databases">
        <authorList>
            <person name="Silar P."/>
        </authorList>
    </citation>
    <scope>NUCLEOTIDE SEQUENCE [LARGE SCALE GENOMIC DNA]</scope>
    <source>
        <strain evidence="10">T</strain>
    </source>
</reference>